<evidence type="ECO:0000313" key="2">
    <source>
        <dbReference type="Proteomes" id="UP001057402"/>
    </source>
</evidence>
<proteinExistence type="predicted"/>
<name>A0ACB9M437_9MYRT</name>
<keyword evidence="2" id="KW-1185">Reference proteome</keyword>
<accession>A0ACB9M437</accession>
<dbReference type="Proteomes" id="UP001057402">
    <property type="component" value="Chromosome 10"/>
</dbReference>
<protein>
    <submittedName>
        <fullName evidence="1">Uncharacterized protein</fullName>
    </submittedName>
</protein>
<evidence type="ECO:0000313" key="1">
    <source>
        <dbReference type="EMBL" id="KAI4318973.1"/>
    </source>
</evidence>
<organism evidence="1 2">
    <name type="scientific">Melastoma candidum</name>
    <dbReference type="NCBI Taxonomy" id="119954"/>
    <lineage>
        <taxon>Eukaryota</taxon>
        <taxon>Viridiplantae</taxon>
        <taxon>Streptophyta</taxon>
        <taxon>Embryophyta</taxon>
        <taxon>Tracheophyta</taxon>
        <taxon>Spermatophyta</taxon>
        <taxon>Magnoliopsida</taxon>
        <taxon>eudicotyledons</taxon>
        <taxon>Gunneridae</taxon>
        <taxon>Pentapetalae</taxon>
        <taxon>rosids</taxon>
        <taxon>malvids</taxon>
        <taxon>Myrtales</taxon>
        <taxon>Melastomataceae</taxon>
        <taxon>Melastomatoideae</taxon>
        <taxon>Melastomateae</taxon>
        <taxon>Melastoma</taxon>
    </lineage>
</organism>
<dbReference type="EMBL" id="CM042889">
    <property type="protein sequence ID" value="KAI4318973.1"/>
    <property type="molecule type" value="Genomic_DNA"/>
</dbReference>
<comment type="caution">
    <text evidence="1">The sequence shown here is derived from an EMBL/GenBank/DDBJ whole genome shotgun (WGS) entry which is preliminary data.</text>
</comment>
<gene>
    <name evidence="1" type="ORF">MLD38_032625</name>
</gene>
<reference evidence="2" key="1">
    <citation type="journal article" date="2023" name="Front. Plant Sci.">
        <title>Chromosomal-level genome assembly of Melastoma candidum provides insights into trichome evolution.</title>
        <authorList>
            <person name="Zhong Y."/>
            <person name="Wu W."/>
            <person name="Sun C."/>
            <person name="Zou P."/>
            <person name="Liu Y."/>
            <person name="Dai S."/>
            <person name="Zhou R."/>
        </authorList>
    </citation>
    <scope>NUCLEOTIDE SEQUENCE [LARGE SCALE GENOMIC DNA]</scope>
</reference>
<sequence length="101" mass="10870">MEGLIPLLYRAIVHQKNGKHSISPSPLDPWLHDSPSAPYTKLPTESKPACLNKVTERIQEASSPRMGSSLVKLPSPASASIIVSSGVQPSLSRLTSRRVSV</sequence>